<comment type="similarity">
    <text evidence="1">Belongs to the transglycosylase Slt family.</text>
</comment>
<evidence type="ECO:0000256" key="5">
    <source>
        <dbReference type="SAM" id="SignalP"/>
    </source>
</evidence>
<dbReference type="EMBL" id="RGET01000038">
    <property type="protein sequence ID" value="NBN88030.1"/>
    <property type="molecule type" value="Genomic_DNA"/>
</dbReference>
<dbReference type="GO" id="GO:0004553">
    <property type="term" value="F:hydrolase activity, hydrolyzing O-glycosyl compounds"/>
    <property type="evidence" value="ECO:0007669"/>
    <property type="project" value="InterPro"/>
</dbReference>
<name>A0A964UZY8_9PROT</name>
<dbReference type="InterPro" id="IPR008939">
    <property type="entry name" value="Lytic_TGlycosylase_superhlx_U"/>
</dbReference>
<keyword evidence="3 5" id="KW-0732">Signal</keyword>
<evidence type="ECO:0000313" key="8">
    <source>
        <dbReference type="Proteomes" id="UP000713222"/>
    </source>
</evidence>
<dbReference type="PANTHER" id="PTHR37423:SF2">
    <property type="entry name" value="MEMBRANE-BOUND LYTIC MUREIN TRANSGLYCOSYLASE C"/>
    <property type="match status" value="1"/>
</dbReference>
<dbReference type="CDD" id="cd13401">
    <property type="entry name" value="Slt70-like"/>
    <property type="match status" value="1"/>
</dbReference>
<dbReference type="SUPFAM" id="SSF53955">
    <property type="entry name" value="Lysozyme-like"/>
    <property type="match status" value="1"/>
</dbReference>
<organism evidence="7 8">
    <name type="scientific">Candidatus Fonsibacter lacus</name>
    <dbReference type="NCBI Taxonomy" id="2576439"/>
    <lineage>
        <taxon>Bacteria</taxon>
        <taxon>Pseudomonadati</taxon>
        <taxon>Pseudomonadota</taxon>
        <taxon>Alphaproteobacteria</taxon>
        <taxon>Candidatus Pelagibacterales</taxon>
        <taxon>Candidatus Pelagibacterales incertae sedis</taxon>
        <taxon>Candidatus Fonsibacter</taxon>
    </lineage>
</organism>
<reference evidence="7" key="1">
    <citation type="submission" date="2018-10" db="EMBL/GenBank/DDBJ databases">
        <title>Iterative Subtractive Binning of Freshwater Chronoseries Metagenomes Recovers Nearly Complete Genomes from over Four Hundred Novel Species.</title>
        <authorList>
            <person name="Rodriguez-R L.M."/>
            <person name="Tsementzi D."/>
            <person name="Luo C."/>
            <person name="Konstantinidis K.T."/>
        </authorList>
    </citation>
    <scope>NUCLEOTIDE SEQUENCE</scope>
    <source>
        <strain evidence="7">WB7_6_001</strain>
    </source>
</reference>
<dbReference type="PANTHER" id="PTHR37423">
    <property type="entry name" value="SOLUBLE LYTIC MUREIN TRANSGLYCOSYLASE-RELATED"/>
    <property type="match status" value="1"/>
</dbReference>
<evidence type="ECO:0000313" key="7">
    <source>
        <dbReference type="EMBL" id="NBN88030.1"/>
    </source>
</evidence>
<comment type="similarity">
    <text evidence="2">Belongs to the virb1 family.</text>
</comment>
<evidence type="ECO:0000256" key="1">
    <source>
        <dbReference type="ARBA" id="ARBA00007734"/>
    </source>
</evidence>
<dbReference type="Gene3D" id="1.25.20.10">
    <property type="entry name" value="Bacterial muramidases"/>
    <property type="match status" value="1"/>
</dbReference>
<feature type="region of interest" description="Disordered" evidence="4">
    <location>
        <begin position="65"/>
        <end position="122"/>
    </location>
</feature>
<protein>
    <recommendedName>
        <fullName evidence="6">Transglycosylase SLT domain-containing protein</fullName>
    </recommendedName>
</protein>
<gene>
    <name evidence="7" type="ORF">EBV32_02940</name>
</gene>
<accession>A0A964UZY8</accession>
<dbReference type="Pfam" id="PF01464">
    <property type="entry name" value="SLT"/>
    <property type="match status" value="1"/>
</dbReference>
<evidence type="ECO:0000259" key="6">
    <source>
        <dbReference type="Pfam" id="PF01464"/>
    </source>
</evidence>
<dbReference type="Proteomes" id="UP000713222">
    <property type="component" value="Unassembled WGS sequence"/>
</dbReference>
<dbReference type="Gene3D" id="1.10.530.10">
    <property type="match status" value="1"/>
</dbReference>
<feature type="domain" description="Transglycosylase SLT" evidence="6">
    <location>
        <begin position="621"/>
        <end position="730"/>
    </location>
</feature>
<feature type="signal peptide" evidence="5">
    <location>
        <begin position="1"/>
        <end position="23"/>
    </location>
</feature>
<feature type="chain" id="PRO_5037098602" description="Transglycosylase SLT domain-containing protein" evidence="5">
    <location>
        <begin position="24"/>
        <end position="780"/>
    </location>
</feature>
<dbReference type="AlphaFoldDB" id="A0A964UZY8"/>
<dbReference type="InterPro" id="IPR023346">
    <property type="entry name" value="Lysozyme-like_dom_sf"/>
</dbReference>
<dbReference type="GO" id="GO:0042597">
    <property type="term" value="C:periplasmic space"/>
    <property type="evidence" value="ECO:0007669"/>
    <property type="project" value="InterPro"/>
</dbReference>
<sequence>MNFKFVVIINLFLLLSTTFSAYAKNIPPKLKPEKFIDSSAHSSKTSKFLDNLTKNKKKEQVILKPKEEIITDEEKNQKKDEVKKETKEIKDKKTPEKKQEPIKPKETKEIKKKDTEKTEASKEVIPKIKPHDFKNFTPEHKGPLETKTLSDRDFEITKVVFDYVDKKQWRLALSDAQKIQDKTIYTLVYWMFLIEPQSGASFNEYLTFIKNHKDWPRINRIKYLAEHKINFDNNSPSSIIEYFSNNPPLSGFGRLRLAEAFLENNQTEKARNLVKDGFKDAELSKNDLKYFSKIFKKFLTHQDYVLRADYFAYEAKYKDLRDTIDYLNPDYQKLYNARAALFTKRSADNLISQIPPSLREDPGLIYDRIKWRRKKSRFAEALTLMNQSASDSLMRNQYLAKERLSVARDKISDKEYKMAYDILKDHRLNEGADYAEIEWHLGWIALSFTNQTDVALNHFLKMNAAVSYPISKARAAYWIGRTYKKLGQTSQANTWFRAGSQYGTTFYGQLSHKELDEKRFSINNNFKFNEDKYEDFKKNNPQAKSVIILKELNRTRYAKDILRHLGDAEQNRTSEEISMAGILAQEVERLDFAIQIAKNASYKNLNFLEISYPKIEIPKQVKSQKILDSSVILALIRQESEFDISANSKVGAKGLMQIMPATARLLSKVTNIDFSREKLTRDKDYNLALGSYYISDLDDVFGSHYLAFAAYNAGPHRVEKWIKAYGDPRRKQIDAIDFIELIPFQETRNYVQRVSENINVYEYLNDPANATNKIEKILYR</sequence>
<proteinExistence type="inferred from homology"/>
<evidence type="ECO:0000256" key="2">
    <source>
        <dbReference type="ARBA" id="ARBA00009387"/>
    </source>
</evidence>
<dbReference type="SUPFAM" id="SSF48435">
    <property type="entry name" value="Bacterial muramidases"/>
    <property type="match status" value="1"/>
</dbReference>
<evidence type="ECO:0000256" key="4">
    <source>
        <dbReference type="SAM" id="MobiDB-lite"/>
    </source>
</evidence>
<evidence type="ECO:0000256" key="3">
    <source>
        <dbReference type="ARBA" id="ARBA00022729"/>
    </source>
</evidence>
<dbReference type="InterPro" id="IPR008258">
    <property type="entry name" value="Transglycosylase_SLT_dom_1"/>
</dbReference>
<comment type="caution">
    <text evidence="7">The sequence shown here is derived from an EMBL/GenBank/DDBJ whole genome shotgun (WGS) entry which is preliminary data.</text>
</comment>